<dbReference type="Proteomes" id="UP001283361">
    <property type="component" value="Unassembled WGS sequence"/>
</dbReference>
<reference evidence="1" key="1">
    <citation type="journal article" date="2023" name="G3 (Bethesda)">
        <title>A reference genome for the long-term kleptoplast-retaining sea slug Elysia crispata morphotype clarki.</title>
        <authorList>
            <person name="Eastman K.E."/>
            <person name="Pendleton A.L."/>
            <person name="Shaikh M.A."/>
            <person name="Suttiyut T."/>
            <person name="Ogas R."/>
            <person name="Tomko P."/>
            <person name="Gavelis G."/>
            <person name="Widhalm J.R."/>
            <person name="Wisecaver J.H."/>
        </authorList>
    </citation>
    <scope>NUCLEOTIDE SEQUENCE</scope>
    <source>
        <strain evidence="1">ECLA1</strain>
    </source>
</reference>
<gene>
    <name evidence="1" type="ORF">RRG08_039491</name>
</gene>
<evidence type="ECO:0000313" key="2">
    <source>
        <dbReference type="Proteomes" id="UP001283361"/>
    </source>
</evidence>
<evidence type="ECO:0000313" key="1">
    <source>
        <dbReference type="EMBL" id="KAK3748238.1"/>
    </source>
</evidence>
<dbReference type="AlphaFoldDB" id="A0AAE0YJN8"/>
<accession>A0AAE0YJN8</accession>
<name>A0AAE0YJN8_9GAST</name>
<sequence length="117" mass="13040">MRNSLMEVGGKYARFSLANDCVPTMSVYSSNHLINDSVMMSVGGAERLKRFQSVWFAERRCSLYVQCCVTGPSGLSFSSLCQVVGSLVSRSPRWEASSEQISPWWLSCGWRAVFALI</sequence>
<keyword evidence="2" id="KW-1185">Reference proteome</keyword>
<dbReference type="EMBL" id="JAWDGP010006036">
    <property type="protein sequence ID" value="KAK3748238.1"/>
    <property type="molecule type" value="Genomic_DNA"/>
</dbReference>
<protein>
    <submittedName>
        <fullName evidence="1">Uncharacterized protein</fullName>
    </submittedName>
</protein>
<comment type="caution">
    <text evidence="1">The sequence shown here is derived from an EMBL/GenBank/DDBJ whole genome shotgun (WGS) entry which is preliminary data.</text>
</comment>
<proteinExistence type="predicted"/>
<organism evidence="1 2">
    <name type="scientific">Elysia crispata</name>
    <name type="common">lettuce slug</name>
    <dbReference type="NCBI Taxonomy" id="231223"/>
    <lineage>
        <taxon>Eukaryota</taxon>
        <taxon>Metazoa</taxon>
        <taxon>Spiralia</taxon>
        <taxon>Lophotrochozoa</taxon>
        <taxon>Mollusca</taxon>
        <taxon>Gastropoda</taxon>
        <taxon>Heterobranchia</taxon>
        <taxon>Euthyneura</taxon>
        <taxon>Panpulmonata</taxon>
        <taxon>Sacoglossa</taxon>
        <taxon>Placobranchoidea</taxon>
        <taxon>Plakobranchidae</taxon>
        <taxon>Elysia</taxon>
    </lineage>
</organism>